<evidence type="ECO:0000313" key="1">
    <source>
        <dbReference type="EMBL" id="RAH69307.1"/>
    </source>
</evidence>
<reference evidence="1" key="1">
    <citation type="submission" date="2018-02" db="EMBL/GenBank/DDBJ databases">
        <title>The genomes of Aspergillus section Nigri reveals drivers in fungal speciation.</title>
        <authorList>
            <consortium name="DOE Joint Genome Institute"/>
            <person name="Vesth T.C."/>
            <person name="Nybo J."/>
            <person name="Theobald S."/>
            <person name="Brandl J."/>
            <person name="Frisvad J.C."/>
            <person name="Nielsen K.F."/>
            <person name="Lyhne E.K."/>
            <person name="Kogle M.E."/>
            <person name="Kuo A."/>
            <person name="Riley R."/>
            <person name="Clum A."/>
            <person name="Nolan M."/>
            <person name="Lipzen A."/>
            <person name="Salamov A."/>
            <person name="Henrissat B."/>
            <person name="Wiebenga A."/>
            <person name="De vries R.P."/>
            <person name="Grigoriev I.V."/>
            <person name="Mortensen U.H."/>
            <person name="Andersen M.R."/>
            <person name="Baker S.E."/>
        </authorList>
    </citation>
    <scope>NUCLEOTIDE SEQUENCE</scope>
    <source>
        <strain evidence="1">CBS 121060</strain>
    </source>
</reference>
<proteinExistence type="predicted"/>
<evidence type="ECO:0000313" key="2">
    <source>
        <dbReference type="Proteomes" id="UP000249661"/>
    </source>
</evidence>
<name>A0ACD1H7B8_9EURO</name>
<gene>
    <name evidence="1" type="ORF">BO66DRAFT_392511</name>
</gene>
<keyword evidence="2" id="KW-1185">Reference proteome</keyword>
<accession>A0ACD1H7B8</accession>
<dbReference type="Proteomes" id="UP000249661">
    <property type="component" value="Unassembled WGS sequence"/>
</dbReference>
<dbReference type="EMBL" id="KZ824961">
    <property type="protein sequence ID" value="RAH69307.1"/>
    <property type="molecule type" value="Genomic_DNA"/>
</dbReference>
<sequence length="434" mass="48748">MPPWYWWMDENRQTQTCNPATMQAPQEIYDLIVSFVDDVDSRPWAASTRQHKIQSDELRHQLATLRLVNRAFCRSASPRLFRHLRVVAKSAQSKTSESPLVGLVELSHGPYADYVRQLDIGLEDTEHSEEFCSMFLEDLAGVLPSCLCRLPKLKALDFQGVPGSLPEATTRDFVNTVISSLRYVPLPNLTELDIAFPITHDFAQFFPHKTLSSSALRISTEHVLQRLHHLGLRITASPTEHPQPQPQQHESPSPPPAATVHTPGLSNQAHAHWLYKMIRHASNLKSLAIASADTLDLDGAAFSRSLRLESIQLRRVSISSYKLLSLVEQCKDSIRHIELYQVKLNSGEWQHVLSRMTHLPGLVSFVIKSCGYSSTGAGATYYNPHGSSGAVMKTTNSTEILALGALHRRVHENRVNCGLAPFRETEFRRRVKSI</sequence>
<protein>
    <submittedName>
        <fullName evidence="1">Uncharacterized protein</fullName>
    </submittedName>
</protein>
<organism evidence="1 2">
    <name type="scientific">Aspergillus aculeatinus CBS 121060</name>
    <dbReference type="NCBI Taxonomy" id="1448322"/>
    <lineage>
        <taxon>Eukaryota</taxon>
        <taxon>Fungi</taxon>
        <taxon>Dikarya</taxon>
        <taxon>Ascomycota</taxon>
        <taxon>Pezizomycotina</taxon>
        <taxon>Eurotiomycetes</taxon>
        <taxon>Eurotiomycetidae</taxon>
        <taxon>Eurotiales</taxon>
        <taxon>Aspergillaceae</taxon>
        <taxon>Aspergillus</taxon>
        <taxon>Aspergillus subgen. Circumdati</taxon>
    </lineage>
</organism>